<evidence type="ECO:0000313" key="11">
    <source>
        <dbReference type="Proteomes" id="UP000198310"/>
    </source>
</evidence>
<proteinExistence type="predicted"/>
<dbReference type="Proteomes" id="UP000198310">
    <property type="component" value="Unassembled WGS sequence"/>
</dbReference>
<evidence type="ECO:0000256" key="4">
    <source>
        <dbReference type="ARBA" id="ARBA00022679"/>
    </source>
</evidence>
<accession>A0A238ZB55</accession>
<sequence>MKRFRIGRWLGRTARVLAGLLVLAGPACQPTPPAPPAPWLTARLLDPGAGRDADLRRLRVALAAPAPAELRFRQLRRFGIYQSYAATPDSGLAPLRAAARLGETLHQPLPLEQASVLGRLAELHWRRQHYDSARLTFLHAARVLATAFPDSAARAAFRVVDGHRGAVGVNLAGHYANAGQAWRAEGRLPAALRCYDLARRAYQCPPDSAPQKLGGLAWVHTLLAETLHEQGEPALAASHYEQALAALRTQRRYNWEDAAQEWATTLNGYAPYLLPTRPDHLRALAAEPQPELSRRLQARPTDRDLLAHASALAVLEAQGCLAARTRATGPALARAAMLLPRLRAAAGPEFRVELGYYELSARLTQLQAGWVSRASGPPAAGYAARVQASHDSVPEPGRRDRLGMMLAREWMRQGDYLAAAALLRPLSRRHAHIQEPQALSQVLHLLAAAYARQGWYDSAYQAQGRAMALADTLSGRQQRLAVADAETRYRTSLKELRIGELTQSGKQEHQVARWAGLGAAGLALALGGVALALRTTRRLAARLRTAQATQNRLYSIIGHDLRAPLAAFEGLATLLDYYRRTGPPDPAELAEVTAEVRQTTGQLTGLLNNLLHWAANQSGELAYQPETLAADELLDEVAALYTPAARARQITLQVVVLPGLPLLRADRNMVLTQLRNLLGNALQAAPLGSTITLAARTADHGLELLVTDTGPGLSAAQLAALRTQDASTGLAPRLPEQRGTGLGLPLVRRLAERQQGSFRLTSTPGQGTTAYLTLPLAGS</sequence>
<dbReference type="InterPro" id="IPR011990">
    <property type="entry name" value="TPR-like_helical_dom_sf"/>
</dbReference>
<keyword evidence="8" id="KW-0732">Signal</keyword>
<keyword evidence="11" id="KW-1185">Reference proteome</keyword>
<evidence type="ECO:0000256" key="7">
    <source>
        <dbReference type="SAM" id="Phobius"/>
    </source>
</evidence>
<dbReference type="SMART" id="SM00387">
    <property type="entry name" value="HATPase_c"/>
    <property type="match status" value="1"/>
</dbReference>
<dbReference type="RefSeq" id="WP_089333458.1">
    <property type="nucleotide sequence ID" value="NZ_FZNS01000007.1"/>
</dbReference>
<dbReference type="InterPro" id="IPR003661">
    <property type="entry name" value="HisK_dim/P_dom"/>
</dbReference>
<feature type="transmembrane region" description="Helical" evidence="7">
    <location>
        <begin position="514"/>
        <end position="533"/>
    </location>
</feature>
<evidence type="ECO:0000256" key="3">
    <source>
        <dbReference type="ARBA" id="ARBA00022553"/>
    </source>
</evidence>
<protein>
    <recommendedName>
        <fullName evidence="2">histidine kinase</fullName>
        <ecNumber evidence="2">2.7.13.3</ecNumber>
    </recommendedName>
</protein>
<dbReference type="Gene3D" id="1.25.40.10">
    <property type="entry name" value="Tetratricopeptide repeat domain"/>
    <property type="match status" value="1"/>
</dbReference>
<comment type="catalytic activity">
    <reaction evidence="1">
        <text>ATP + protein L-histidine = ADP + protein N-phospho-L-histidine.</text>
        <dbReference type="EC" id="2.7.13.3"/>
    </reaction>
</comment>
<keyword evidence="4" id="KW-0808">Transferase</keyword>
<keyword evidence="5 10" id="KW-0418">Kinase</keyword>
<dbReference type="SMART" id="SM00028">
    <property type="entry name" value="TPR"/>
    <property type="match status" value="4"/>
</dbReference>
<organism evidence="10 11">
    <name type="scientific">Hymenobacter mucosus</name>
    <dbReference type="NCBI Taxonomy" id="1411120"/>
    <lineage>
        <taxon>Bacteria</taxon>
        <taxon>Pseudomonadati</taxon>
        <taxon>Bacteroidota</taxon>
        <taxon>Cytophagia</taxon>
        <taxon>Cytophagales</taxon>
        <taxon>Hymenobacteraceae</taxon>
        <taxon>Hymenobacter</taxon>
    </lineage>
</organism>
<dbReference type="SUPFAM" id="SSF47384">
    <property type="entry name" value="Homodimeric domain of signal transducing histidine kinase"/>
    <property type="match status" value="1"/>
</dbReference>
<dbReference type="SUPFAM" id="SSF48452">
    <property type="entry name" value="TPR-like"/>
    <property type="match status" value="1"/>
</dbReference>
<keyword evidence="3" id="KW-0597">Phosphoprotein</keyword>
<dbReference type="PANTHER" id="PTHR43711:SF1">
    <property type="entry name" value="HISTIDINE KINASE 1"/>
    <property type="match status" value="1"/>
</dbReference>
<evidence type="ECO:0000256" key="6">
    <source>
        <dbReference type="ARBA" id="ARBA00023012"/>
    </source>
</evidence>
<dbReference type="InterPro" id="IPR036097">
    <property type="entry name" value="HisK_dim/P_sf"/>
</dbReference>
<dbReference type="CDD" id="cd00082">
    <property type="entry name" value="HisKA"/>
    <property type="match status" value="1"/>
</dbReference>
<keyword evidence="7" id="KW-0472">Membrane</keyword>
<dbReference type="InterPro" id="IPR005467">
    <property type="entry name" value="His_kinase_dom"/>
</dbReference>
<dbReference type="Pfam" id="PF02518">
    <property type="entry name" value="HATPase_c"/>
    <property type="match status" value="1"/>
</dbReference>
<feature type="chain" id="PRO_5013076806" description="histidine kinase" evidence="8">
    <location>
        <begin position="30"/>
        <end position="779"/>
    </location>
</feature>
<dbReference type="GO" id="GO:0000155">
    <property type="term" value="F:phosphorelay sensor kinase activity"/>
    <property type="evidence" value="ECO:0007669"/>
    <property type="project" value="InterPro"/>
</dbReference>
<dbReference type="PANTHER" id="PTHR43711">
    <property type="entry name" value="TWO-COMPONENT HISTIDINE KINASE"/>
    <property type="match status" value="1"/>
</dbReference>
<keyword evidence="7" id="KW-0812">Transmembrane</keyword>
<dbReference type="InterPro" id="IPR003594">
    <property type="entry name" value="HATPase_dom"/>
</dbReference>
<dbReference type="InterPro" id="IPR019734">
    <property type="entry name" value="TPR_rpt"/>
</dbReference>
<dbReference type="InterPro" id="IPR004358">
    <property type="entry name" value="Sig_transdc_His_kin-like_C"/>
</dbReference>
<gene>
    <name evidence="10" type="ORF">SAMN06269173_10792</name>
</gene>
<dbReference type="InterPro" id="IPR050736">
    <property type="entry name" value="Sensor_HK_Regulatory"/>
</dbReference>
<dbReference type="EMBL" id="FZNS01000007">
    <property type="protein sequence ID" value="SNR80765.1"/>
    <property type="molecule type" value="Genomic_DNA"/>
</dbReference>
<dbReference type="InterPro" id="IPR036890">
    <property type="entry name" value="HATPase_C_sf"/>
</dbReference>
<dbReference type="EC" id="2.7.13.3" evidence="2"/>
<feature type="domain" description="Histidine kinase" evidence="9">
    <location>
        <begin position="556"/>
        <end position="778"/>
    </location>
</feature>
<keyword evidence="7" id="KW-1133">Transmembrane helix</keyword>
<keyword evidence="6" id="KW-0902">Two-component regulatory system</keyword>
<dbReference type="PRINTS" id="PR00344">
    <property type="entry name" value="BCTRLSENSOR"/>
</dbReference>
<name>A0A238ZB55_9BACT</name>
<evidence type="ECO:0000313" key="10">
    <source>
        <dbReference type="EMBL" id="SNR80765.1"/>
    </source>
</evidence>
<dbReference type="AlphaFoldDB" id="A0A238ZB55"/>
<dbReference type="CDD" id="cd00075">
    <property type="entry name" value="HATPase"/>
    <property type="match status" value="1"/>
</dbReference>
<dbReference type="PROSITE" id="PS50109">
    <property type="entry name" value="HIS_KIN"/>
    <property type="match status" value="1"/>
</dbReference>
<evidence type="ECO:0000259" key="9">
    <source>
        <dbReference type="PROSITE" id="PS50109"/>
    </source>
</evidence>
<dbReference type="SUPFAM" id="SSF55874">
    <property type="entry name" value="ATPase domain of HSP90 chaperone/DNA topoisomerase II/histidine kinase"/>
    <property type="match status" value="1"/>
</dbReference>
<evidence type="ECO:0000256" key="1">
    <source>
        <dbReference type="ARBA" id="ARBA00000085"/>
    </source>
</evidence>
<evidence type="ECO:0000256" key="5">
    <source>
        <dbReference type="ARBA" id="ARBA00022777"/>
    </source>
</evidence>
<evidence type="ECO:0000256" key="2">
    <source>
        <dbReference type="ARBA" id="ARBA00012438"/>
    </source>
</evidence>
<dbReference type="Gene3D" id="1.10.287.130">
    <property type="match status" value="1"/>
</dbReference>
<feature type="signal peptide" evidence="8">
    <location>
        <begin position="1"/>
        <end position="29"/>
    </location>
</feature>
<reference evidence="11" key="1">
    <citation type="submission" date="2017-06" db="EMBL/GenBank/DDBJ databases">
        <authorList>
            <person name="Varghese N."/>
            <person name="Submissions S."/>
        </authorList>
    </citation>
    <scope>NUCLEOTIDE SEQUENCE [LARGE SCALE GENOMIC DNA]</scope>
    <source>
        <strain evidence="11">DSM 28041</strain>
    </source>
</reference>
<dbReference type="Gene3D" id="3.30.565.10">
    <property type="entry name" value="Histidine kinase-like ATPase, C-terminal domain"/>
    <property type="match status" value="1"/>
</dbReference>
<evidence type="ECO:0000256" key="8">
    <source>
        <dbReference type="SAM" id="SignalP"/>
    </source>
</evidence>